<comment type="caution">
    <text evidence="2">The sequence shown here is derived from an EMBL/GenBank/DDBJ whole genome shotgun (WGS) entry which is preliminary data.</text>
</comment>
<protein>
    <submittedName>
        <fullName evidence="2">Uncharacterized protein</fullName>
    </submittedName>
</protein>
<evidence type="ECO:0000313" key="2">
    <source>
        <dbReference type="EMBL" id="ORX73779.1"/>
    </source>
</evidence>
<evidence type="ECO:0000256" key="1">
    <source>
        <dbReference type="SAM" id="MobiDB-lite"/>
    </source>
</evidence>
<evidence type="ECO:0000313" key="3">
    <source>
        <dbReference type="Proteomes" id="UP000193922"/>
    </source>
</evidence>
<feature type="compositionally biased region" description="Low complexity" evidence="1">
    <location>
        <begin position="132"/>
        <end position="148"/>
    </location>
</feature>
<dbReference type="AlphaFoldDB" id="A0A1Y1WJQ9"/>
<gene>
    <name evidence="2" type="ORF">DL89DRAFT_3805</name>
</gene>
<accession>A0A1Y1WJQ9</accession>
<organism evidence="2 3">
    <name type="scientific">Linderina pennispora</name>
    <dbReference type="NCBI Taxonomy" id="61395"/>
    <lineage>
        <taxon>Eukaryota</taxon>
        <taxon>Fungi</taxon>
        <taxon>Fungi incertae sedis</taxon>
        <taxon>Zoopagomycota</taxon>
        <taxon>Kickxellomycotina</taxon>
        <taxon>Kickxellomycetes</taxon>
        <taxon>Kickxellales</taxon>
        <taxon>Kickxellaceae</taxon>
        <taxon>Linderina</taxon>
    </lineage>
</organism>
<dbReference type="GeneID" id="63808245"/>
<dbReference type="EMBL" id="MCFD01000001">
    <property type="protein sequence ID" value="ORX73779.1"/>
    <property type="molecule type" value="Genomic_DNA"/>
</dbReference>
<keyword evidence="3" id="KW-1185">Reference proteome</keyword>
<dbReference type="RefSeq" id="XP_040746990.1">
    <property type="nucleotide sequence ID" value="XM_040891597.1"/>
</dbReference>
<feature type="region of interest" description="Disordered" evidence="1">
    <location>
        <begin position="16"/>
        <end position="42"/>
    </location>
</feature>
<dbReference type="Proteomes" id="UP000193922">
    <property type="component" value="Unassembled WGS sequence"/>
</dbReference>
<name>A0A1Y1WJQ9_9FUNG</name>
<feature type="region of interest" description="Disordered" evidence="1">
    <location>
        <begin position="125"/>
        <end position="161"/>
    </location>
</feature>
<proteinExistence type="predicted"/>
<sequence length="285" mass="31460">MQPGARISACVRADWQRNSRGMTDKSPVQPGASAQRTTGPCAHDTVTGHWDASSVLGVAGGGRNRWQPESYAVNSQQLYSGVRRTQQRNLSQGVYRCLLDKSIQANLDHFNAQMMLFRKRYDSQPVAPDQHSLGSRVRASRSGSLRSLIGRHRSKGSDDAAARNRDLDSFCFVEKPDTSVSDYADRQSPKGRRYSSVSVEGVVMKRHRSVSTPAALRKHSQASRAGRLDGIRTGRDGVCAKVSRGEKQYCEWYVSSFLYVWGGGDCAGSCYDFRHMASLGEGETM</sequence>
<reference evidence="2 3" key="1">
    <citation type="submission" date="2016-07" db="EMBL/GenBank/DDBJ databases">
        <title>Pervasive Adenine N6-methylation of Active Genes in Fungi.</title>
        <authorList>
            <consortium name="DOE Joint Genome Institute"/>
            <person name="Mondo S.J."/>
            <person name="Dannebaum R.O."/>
            <person name="Kuo R.C."/>
            <person name="Labutti K."/>
            <person name="Haridas S."/>
            <person name="Kuo A."/>
            <person name="Salamov A."/>
            <person name="Ahrendt S.R."/>
            <person name="Lipzen A."/>
            <person name="Sullivan W."/>
            <person name="Andreopoulos W.B."/>
            <person name="Clum A."/>
            <person name="Lindquist E."/>
            <person name="Daum C."/>
            <person name="Ramamoorthy G.K."/>
            <person name="Gryganskyi A."/>
            <person name="Culley D."/>
            <person name="Magnuson J.K."/>
            <person name="James T.Y."/>
            <person name="O'Malley M.A."/>
            <person name="Stajich J.E."/>
            <person name="Spatafora J.W."/>
            <person name="Visel A."/>
            <person name="Grigoriev I.V."/>
        </authorList>
    </citation>
    <scope>NUCLEOTIDE SEQUENCE [LARGE SCALE GENOMIC DNA]</scope>
    <source>
        <strain evidence="2 3">ATCC 12442</strain>
    </source>
</reference>